<dbReference type="GO" id="GO:0016491">
    <property type="term" value="F:oxidoreductase activity"/>
    <property type="evidence" value="ECO:0007669"/>
    <property type="project" value="UniProtKB-KW"/>
</dbReference>
<dbReference type="OMA" id="KGYWVQG"/>
<dbReference type="Gene3D" id="3.40.50.720">
    <property type="entry name" value="NAD(P)-binding Rossmann-like Domain"/>
    <property type="match status" value="1"/>
</dbReference>
<dbReference type="SUPFAM" id="SSF51735">
    <property type="entry name" value="NAD(P)-binding Rossmann-fold domains"/>
    <property type="match status" value="1"/>
</dbReference>
<sequence>MAILLESLVHAIGFDHLVFSAKVVIGDIDVAGAEKVVHEIVAAGGAAVSQRCDVTSWDDQVDLFEFARKVYGTVDVVVVDDRPVPPNLKTLQIDLIGISLKQYCATNVVHAILATHLALHHLKSTQAENEPGRVKAIVLMGSVASWHPPAMNVMYGSSKHGVLGLMRTIEPTCDSAGIRVGIVHPWYADTHLLTTPMRLFLAGLPLTPVSRIAAAVLYAAADSDPRTSGCPLLLPDGGEALRLDKELLREGLYEVANARLRRTRDAVHGVRYAVRLAKDLLVLFSPAAALVAGIGVVGFIATRFLH</sequence>
<dbReference type="InterPro" id="IPR036291">
    <property type="entry name" value="NAD(P)-bd_dom_sf"/>
</dbReference>
<dbReference type="InterPro" id="IPR002347">
    <property type="entry name" value="SDR_fam"/>
</dbReference>
<keyword evidence="2" id="KW-0560">Oxidoreductase</keyword>
<protein>
    <submittedName>
        <fullName evidence="4">5'-hydroxyaverantin dehydrogenase</fullName>
    </submittedName>
</protein>
<evidence type="ECO:0000313" key="5">
    <source>
        <dbReference type="Proteomes" id="UP000092993"/>
    </source>
</evidence>
<evidence type="ECO:0000256" key="3">
    <source>
        <dbReference type="SAM" id="Phobius"/>
    </source>
</evidence>
<name>A0A1C7M5H8_GRIFR</name>
<accession>A0A1C7M5H8</accession>
<dbReference type="STRING" id="5627.A0A1C7M5H8"/>
<keyword evidence="3" id="KW-0472">Membrane</keyword>
<keyword evidence="3" id="KW-1133">Transmembrane helix</keyword>
<proteinExistence type="inferred from homology"/>
<dbReference type="EMBL" id="LUGG01000009">
    <property type="protein sequence ID" value="OBZ72170.1"/>
    <property type="molecule type" value="Genomic_DNA"/>
</dbReference>
<dbReference type="AlphaFoldDB" id="A0A1C7M5H8"/>
<organism evidence="4 5">
    <name type="scientific">Grifola frondosa</name>
    <name type="common">Maitake</name>
    <name type="synonym">Polyporus frondosus</name>
    <dbReference type="NCBI Taxonomy" id="5627"/>
    <lineage>
        <taxon>Eukaryota</taxon>
        <taxon>Fungi</taxon>
        <taxon>Dikarya</taxon>
        <taxon>Basidiomycota</taxon>
        <taxon>Agaricomycotina</taxon>
        <taxon>Agaricomycetes</taxon>
        <taxon>Polyporales</taxon>
        <taxon>Grifolaceae</taxon>
        <taxon>Grifola</taxon>
    </lineage>
</organism>
<comment type="similarity">
    <text evidence="1">Belongs to the short-chain dehydrogenases/reductases (SDR) family.</text>
</comment>
<feature type="transmembrane region" description="Helical" evidence="3">
    <location>
        <begin position="280"/>
        <end position="301"/>
    </location>
</feature>
<reference evidence="4 5" key="1">
    <citation type="submission" date="2016-03" db="EMBL/GenBank/DDBJ databases">
        <title>Whole genome sequencing of Grifola frondosa 9006-11.</title>
        <authorList>
            <person name="Min B."/>
            <person name="Park H."/>
            <person name="Kim J.-G."/>
            <person name="Cho H."/>
            <person name="Oh Y.-L."/>
            <person name="Kong W.-S."/>
            <person name="Choi I.-G."/>
        </authorList>
    </citation>
    <scope>NUCLEOTIDE SEQUENCE [LARGE SCALE GENOMIC DNA]</scope>
    <source>
        <strain evidence="4 5">9006-11</strain>
    </source>
</reference>
<dbReference type="PANTHER" id="PTHR43180:SF33">
    <property type="entry name" value="15-HYDROXYPROSTAGLANDIN DEHYDROGENASE [NAD(+)]-LIKE"/>
    <property type="match status" value="1"/>
</dbReference>
<gene>
    <name evidence="4" type="primary">adhA</name>
    <name evidence="4" type="ORF">A0H81_07405</name>
</gene>
<comment type="caution">
    <text evidence="4">The sequence shown here is derived from an EMBL/GenBank/DDBJ whole genome shotgun (WGS) entry which is preliminary data.</text>
</comment>
<dbReference type="Pfam" id="PF00106">
    <property type="entry name" value="adh_short"/>
    <property type="match status" value="1"/>
</dbReference>
<keyword evidence="5" id="KW-1185">Reference proteome</keyword>
<dbReference type="PANTHER" id="PTHR43180">
    <property type="entry name" value="3-OXOACYL-(ACYL-CARRIER-PROTEIN) REDUCTASE (AFU_ORTHOLOGUE AFUA_6G11210)"/>
    <property type="match status" value="1"/>
</dbReference>
<dbReference type="Proteomes" id="UP000092993">
    <property type="component" value="Unassembled WGS sequence"/>
</dbReference>
<evidence type="ECO:0000256" key="1">
    <source>
        <dbReference type="ARBA" id="ARBA00006484"/>
    </source>
</evidence>
<keyword evidence="3" id="KW-0812">Transmembrane</keyword>
<dbReference type="OrthoDB" id="498125at2759"/>
<evidence type="ECO:0000256" key="2">
    <source>
        <dbReference type="ARBA" id="ARBA00023002"/>
    </source>
</evidence>
<evidence type="ECO:0000313" key="4">
    <source>
        <dbReference type="EMBL" id="OBZ72170.1"/>
    </source>
</evidence>